<organism evidence="1">
    <name type="scientific">Sipha flava</name>
    <name type="common">yellow sugarcane aphid</name>
    <dbReference type="NCBI Taxonomy" id="143950"/>
    <lineage>
        <taxon>Eukaryota</taxon>
        <taxon>Metazoa</taxon>
        <taxon>Ecdysozoa</taxon>
        <taxon>Arthropoda</taxon>
        <taxon>Hexapoda</taxon>
        <taxon>Insecta</taxon>
        <taxon>Pterygota</taxon>
        <taxon>Neoptera</taxon>
        <taxon>Paraneoptera</taxon>
        <taxon>Hemiptera</taxon>
        <taxon>Sternorrhyncha</taxon>
        <taxon>Aphidomorpha</taxon>
        <taxon>Aphidoidea</taxon>
        <taxon>Aphididae</taxon>
        <taxon>Sipha</taxon>
    </lineage>
</organism>
<proteinExistence type="predicted"/>
<sequence>MYTASSSESVAVAEFSSPTSVVKHHVTVVPTTVAGSVLVEASTKRTTARSRSAESKPVLSEFRRPNRTTLVQDHWRSDEIYENINRSANKNLQRQCVHIWSRPTAVVSAIVATTAVRGLRSWVLSSGPDHHVVLPGTNIAIPSTAFRSPRRVLALVALLQRPGDGFDHVRPVDGRHVHQVRAHVTLVLNQSHVHLVHAAELAARTRGRRTV</sequence>
<keyword evidence="2" id="KW-1185">Reference proteome</keyword>
<evidence type="ECO:0000313" key="1">
    <source>
        <dbReference type="EMBL" id="MBY75460.1"/>
    </source>
</evidence>
<evidence type="ECO:0000313" key="2">
    <source>
        <dbReference type="Proteomes" id="UP000694846"/>
    </source>
</evidence>
<protein>
    <submittedName>
        <fullName evidence="3">Uncharacterized protein LOC112688368</fullName>
    </submittedName>
</protein>
<evidence type="ECO:0000313" key="3">
    <source>
        <dbReference type="RefSeq" id="XP_025417321.1"/>
    </source>
</evidence>
<dbReference type="Proteomes" id="UP000694846">
    <property type="component" value="Unplaced"/>
</dbReference>
<dbReference type="GeneID" id="112688368"/>
<dbReference type="AlphaFoldDB" id="A0A2S2QD71"/>
<name>A0A2S2QD71_9HEMI</name>
<dbReference type="RefSeq" id="XP_025417321.1">
    <property type="nucleotide sequence ID" value="XM_025561536.1"/>
</dbReference>
<dbReference type="EMBL" id="GGMS01006257">
    <property type="protein sequence ID" value="MBY75460.1"/>
    <property type="molecule type" value="Transcribed_RNA"/>
</dbReference>
<gene>
    <name evidence="3" type="primary">LOC112688368</name>
    <name evidence="1" type="ORF">g.69492</name>
</gene>
<accession>A0A2S2QD71</accession>
<reference evidence="3" key="2">
    <citation type="submission" date="2025-04" db="UniProtKB">
        <authorList>
            <consortium name="RefSeq"/>
        </authorList>
    </citation>
    <scope>IDENTIFICATION</scope>
    <source>
        <tissue evidence="3">Whole body</tissue>
    </source>
</reference>
<reference evidence="1" key="1">
    <citation type="submission" date="2018-04" db="EMBL/GenBank/DDBJ databases">
        <title>Transcriptome assembly of Sipha flava.</title>
        <authorList>
            <person name="Scully E.D."/>
            <person name="Geib S.M."/>
            <person name="Palmer N.A."/>
            <person name="Koch K."/>
            <person name="Bradshaw J."/>
            <person name="Heng-Moss T."/>
            <person name="Sarath G."/>
        </authorList>
    </citation>
    <scope>NUCLEOTIDE SEQUENCE</scope>
</reference>